<evidence type="ECO:0000259" key="21">
    <source>
        <dbReference type="Pfam" id="PF00391"/>
    </source>
</evidence>
<comment type="similarity">
    <text evidence="5 19">Belongs to the pyruvate kinase family.</text>
</comment>
<evidence type="ECO:0000256" key="4">
    <source>
        <dbReference type="ARBA" id="ARBA00006237"/>
    </source>
</evidence>
<comment type="cofactor">
    <cofactor evidence="1">
        <name>Mg(2+)</name>
        <dbReference type="ChEBI" id="CHEBI:18420"/>
    </cofactor>
</comment>
<comment type="catalytic activity">
    <reaction evidence="19">
        <text>pyruvate + ATP = phosphoenolpyruvate + ADP + H(+)</text>
        <dbReference type="Rhea" id="RHEA:18157"/>
        <dbReference type="ChEBI" id="CHEBI:15361"/>
        <dbReference type="ChEBI" id="CHEBI:15378"/>
        <dbReference type="ChEBI" id="CHEBI:30616"/>
        <dbReference type="ChEBI" id="CHEBI:58702"/>
        <dbReference type="ChEBI" id="CHEBI:456216"/>
        <dbReference type="EC" id="2.7.1.40"/>
    </reaction>
</comment>
<comment type="subunit">
    <text evidence="6">Homotetramer.</text>
</comment>
<dbReference type="Gene3D" id="2.40.33.10">
    <property type="entry name" value="PK beta-barrel domain-like"/>
    <property type="match status" value="1"/>
</dbReference>
<sequence>MKKTKIVCTIGPASESIDTLVKLIESGMNVARLNFSHGDYEEHGARIENIRKASEQTGKQVAILLDTKGPEIRTNDMAGGKLEFATGDIVRVAMEEVEGTKEKFSVTYPQLFDDVEVGSSILLDDGLIALEVTEKDAKNRELVTKVLNPGVLKNKKGVNVPNVSINLPGITEKDANDIRFGLGQGIDFIAASFVRRASDVLEITKILEENDATHVQIIPKIENQEGVDNIDEILQVSQGLMVARGDLGVEIPAEEVPIVQKQLIKKCNKLGKPVITATQMLDSMQRNPRPTRAEASDVANAIFDGTDAIMLSGETAAGDYPVEAVKMMAQIAIRTEEVISTQDKVALKMHENTDMTEAIGQAVGHTARNLDVHTIVAATQSGHTARMISKYRPKSHIVAVTFNEHVYRSLALSWGVYPRLAEPVSNTDEMFELAVKESVDSGIAKQGDLIIITAGVPVTESGTTNLMKIQLIGEKVVKGQGIGDKSVSGKAIVAKSNKEALAKAEEGGILVVKTTDKEILPAIEKSVAIIVEEGGLTSHAAVVGINLGIPVVVGAKDATSLINDGEVITVDSRQGSVYNGKTSTH</sequence>
<dbReference type="InterPro" id="IPR015793">
    <property type="entry name" value="Pyrv_Knase_brl"/>
</dbReference>
<dbReference type="InterPro" id="IPR036918">
    <property type="entry name" value="Pyrv_Knase_C_sf"/>
</dbReference>
<dbReference type="Proteomes" id="UP000254879">
    <property type="component" value="Unassembled WGS sequence"/>
</dbReference>
<dbReference type="PROSITE" id="PS00110">
    <property type="entry name" value="PYRUVATE_KINASE"/>
    <property type="match status" value="1"/>
</dbReference>
<comment type="pathway">
    <text evidence="3 19">Carbohydrate degradation; glycolysis; pyruvate from D-glyceraldehyde 3-phosphate: step 5/5.</text>
</comment>
<evidence type="ECO:0000256" key="19">
    <source>
        <dbReference type="RuleBase" id="RU000504"/>
    </source>
</evidence>
<dbReference type="InterPro" id="IPR036637">
    <property type="entry name" value="Phosphohistidine_dom_sf"/>
</dbReference>
<dbReference type="Gene3D" id="3.20.20.60">
    <property type="entry name" value="Phosphoenolpyruvate-binding domains"/>
    <property type="match status" value="1"/>
</dbReference>
<gene>
    <name evidence="23" type="primary">pyk</name>
    <name evidence="23" type="ORF">NCTC10815_00700</name>
</gene>
<dbReference type="InterPro" id="IPR015795">
    <property type="entry name" value="Pyrv_Knase_C"/>
</dbReference>
<dbReference type="SUPFAM" id="SSF51621">
    <property type="entry name" value="Phosphoenolpyruvate/pyruvate domain"/>
    <property type="match status" value="1"/>
</dbReference>
<dbReference type="InterPro" id="IPR040442">
    <property type="entry name" value="Pyrv_kinase-like_dom_sf"/>
</dbReference>
<dbReference type="GO" id="GO:0030955">
    <property type="term" value="F:potassium ion binding"/>
    <property type="evidence" value="ECO:0007669"/>
    <property type="project" value="UniProtKB-UniRule"/>
</dbReference>
<dbReference type="GO" id="GO:0006950">
    <property type="term" value="P:response to stress"/>
    <property type="evidence" value="ECO:0007669"/>
    <property type="project" value="UniProtKB-ARBA"/>
</dbReference>
<dbReference type="PANTHER" id="PTHR11817">
    <property type="entry name" value="PYRUVATE KINASE"/>
    <property type="match status" value="1"/>
</dbReference>
<accession>A0A378MHZ6</accession>
<evidence type="ECO:0000256" key="9">
    <source>
        <dbReference type="ARBA" id="ARBA00022679"/>
    </source>
</evidence>
<comment type="similarity">
    <text evidence="4">In the C-terminal section; belongs to the PEP-utilizing enzyme family.</text>
</comment>
<dbReference type="FunFam" id="2.40.33.10:FF:000001">
    <property type="entry name" value="Pyruvate kinase"/>
    <property type="match status" value="1"/>
</dbReference>
<comment type="cofactor">
    <cofactor evidence="2">
        <name>K(+)</name>
        <dbReference type="ChEBI" id="CHEBI:29103"/>
    </cofactor>
</comment>
<evidence type="ECO:0000259" key="20">
    <source>
        <dbReference type="Pfam" id="PF00224"/>
    </source>
</evidence>
<dbReference type="RefSeq" id="WP_003755591.1">
    <property type="nucleotide sequence ID" value="NZ_CABKNG010000001.1"/>
</dbReference>
<protein>
    <recommendedName>
        <fullName evidence="8 18">Pyruvate kinase</fullName>
        <ecNumber evidence="7 18">2.7.1.40</ecNumber>
    </recommendedName>
</protein>
<dbReference type="InterPro" id="IPR008279">
    <property type="entry name" value="PEP-util_enz_mobile_dom"/>
</dbReference>
<evidence type="ECO:0000256" key="7">
    <source>
        <dbReference type="ARBA" id="ARBA00012142"/>
    </source>
</evidence>
<evidence type="ECO:0000256" key="12">
    <source>
        <dbReference type="ARBA" id="ARBA00022777"/>
    </source>
</evidence>
<dbReference type="SUPFAM" id="SSF50800">
    <property type="entry name" value="PK beta-barrel domain-like"/>
    <property type="match status" value="1"/>
</dbReference>
<dbReference type="EC" id="2.7.1.40" evidence="7 18"/>
<evidence type="ECO:0000256" key="11">
    <source>
        <dbReference type="ARBA" id="ARBA00022741"/>
    </source>
</evidence>
<evidence type="ECO:0000256" key="5">
    <source>
        <dbReference type="ARBA" id="ARBA00008663"/>
    </source>
</evidence>
<keyword evidence="17 23" id="KW-0670">Pyruvate</keyword>
<dbReference type="Gene3D" id="3.40.1380.20">
    <property type="entry name" value="Pyruvate kinase, C-terminal domain"/>
    <property type="match status" value="1"/>
</dbReference>
<dbReference type="NCBIfam" id="TIGR01064">
    <property type="entry name" value="pyruv_kin"/>
    <property type="match status" value="1"/>
</dbReference>
<dbReference type="Gene3D" id="3.50.30.10">
    <property type="entry name" value="Phosphohistidine domain"/>
    <property type="match status" value="1"/>
</dbReference>
<keyword evidence="15" id="KW-0630">Potassium</keyword>
<evidence type="ECO:0000256" key="2">
    <source>
        <dbReference type="ARBA" id="ARBA00001958"/>
    </source>
</evidence>
<dbReference type="InterPro" id="IPR011037">
    <property type="entry name" value="Pyrv_Knase-like_insert_dom_sf"/>
</dbReference>
<evidence type="ECO:0000313" key="23">
    <source>
        <dbReference type="EMBL" id="STY43405.1"/>
    </source>
</evidence>
<keyword evidence="10" id="KW-0479">Metal-binding</keyword>
<evidence type="ECO:0000256" key="17">
    <source>
        <dbReference type="ARBA" id="ARBA00023317"/>
    </source>
</evidence>
<dbReference type="PRINTS" id="PR01050">
    <property type="entry name" value="PYRUVTKNASE"/>
</dbReference>
<keyword evidence="12 19" id="KW-0418">Kinase</keyword>
<dbReference type="FunFam" id="3.20.20.60:FF:000001">
    <property type="entry name" value="Pyruvate kinase"/>
    <property type="match status" value="1"/>
</dbReference>
<dbReference type="AlphaFoldDB" id="A0A378MHZ6"/>
<dbReference type="SUPFAM" id="SSF52935">
    <property type="entry name" value="PK C-terminal domain-like"/>
    <property type="match status" value="1"/>
</dbReference>
<dbReference type="NCBIfam" id="NF004978">
    <property type="entry name" value="PRK06354.1"/>
    <property type="match status" value="1"/>
</dbReference>
<feature type="domain" description="Pyruvate kinase barrel" evidence="20">
    <location>
        <begin position="1"/>
        <end position="325"/>
    </location>
</feature>
<dbReference type="InterPro" id="IPR015813">
    <property type="entry name" value="Pyrv/PenolPyrv_kinase-like_dom"/>
</dbReference>
<evidence type="ECO:0000256" key="10">
    <source>
        <dbReference type="ARBA" id="ARBA00022723"/>
    </source>
</evidence>
<feature type="domain" description="Pyruvate kinase C-terminal" evidence="22">
    <location>
        <begin position="357"/>
        <end position="469"/>
    </location>
</feature>
<dbReference type="Pfam" id="PF00224">
    <property type="entry name" value="PK"/>
    <property type="match status" value="1"/>
</dbReference>
<evidence type="ECO:0000256" key="18">
    <source>
        <dbReference type="NCBIfam" id="TIGR01064"/>
    </source>
</evidence>
<evidence type="ECO:0000256" key="13">
    <source>
        <dbReference type="ARBA" id="ARBA00022840"/>
    </source>
</evidence>
<dbReference type="EMBL" id="UGPG01000001">
    <property type="protein sequence ID" value="STY43405.1"/>
    <property type="molecule type" value="Genomic_DNA"/>
</dbReference>
<name>A0A378MHZ6_LISGR</name>
<dbReference type="GO" id="GO:0016301">
    <property type="term" value="F:kinase activity"/>
    <property type="evidence" value="ECO:0007669"/>
    <property type="project" value="UniProtKB-KW"/>
</dbReference>
<keyword evidence="14 19" id="KW-0460">Magnesium</keyword>
<dbReference type="InterPro" id="IPR018209">
    <property type="entry name" value="Pyrv_Knase_AS"/>
</dbReference>
<dbReference type="GO" id="GO:0000287">
    <property type="term" value="F:magnesium ion binding"/>
    <property type="evidence" value="ECO:0007669"/>
    <property type="project" value="UniProtKB-UniRule"/>
</dbReference>
<dbReference type="Pfam" id="PF02887">
    <property type="entry name" value="PK_C"/>
    <property type="match status" value="1"/>
</dbReference>
<organism evidence="23 24">
    <name type="scientific">Listeria grayi</name>
    <name type="common">Listeria murrayi</name>
    <dbReference type="NCBI Taxonomy" id="1641"/>
    <lineage>
        <taxon>Bacteria</taxon>
        <taxon>Bacillati</taxon>
        <taxon>Bacillota</taxon>
        <taxon>Bacilli</taxon>
        <taxon>Bacillales</taxon>
        <taxon>Listeriaceae</taxon>
        <taxon>Listeria</taxon>
    </lineage>
</organism>
<evidence type="ECO:0000256" key="15">
    <source>
        <dbReference type="ARBA" id="ARBA00022958"/>
    </source>
</evidence>
<keyword evidence="11" id="KW-0547">Nucleotide-binding</keyword>
<evidence type="ECO:0000313" key="24">
    <source>
        <dbReference type="Proteomes" id="UP000254879"/>
    </source>
</evidence>
<dbReference type="FunFam" id="3.40.1380.20:FF:000007">
    <property type="entry name" value="Pyruvate kinase"/>
    <property type="match status" value="1"/>
</dbReference>
<keyword evidence="16 19" id="KW-0324">Glycolysis</keyword>
<dbReference type="NCBIfam" id="NF004491">
    <property type="entry name" value="PRK05826.1"/>
    <property type="match status" value="1"/>
</dbReference>
<proteinExistence type="inferred from homology"/>
<dbReference type="OrthoDB" id="9812123at2"/>
<feature type="domain" description="PEP-utilising enzyme mobile" evidence="21">
    <location>
        <begin position="505"/>
        <end position="575"/>
    </location>
</feature>
<evidence type="ECO:0000256" key="3">
    <source>
        <dbReference type="ARBA" id="ARBA00004997"/>
    </source>
</evidence>
<reference evidence="23 24" key="1">
    <citation type="submission" date="2018-06" db="EMBL/GenBank/DDBJ databases">
        <authorList>
            <consortium name="Pathogen Informatics"/>
            <person name="Doyle S."/>
        </authorList>
    </citation>
    <scope>NUCLEOTIDE SEQUENCE [LARGE SCALE GENOMIC DNA]</scope>
    <source>
        <strain evidence="24">NCTC 10815</strain>
    </source>
</reference>
<dbReference type="FunFam" id="3.50.30.10:FF:000004">
    <property type="entry name" value="Pyruvate kinase"/>
    <property type="match status" value="1"/>
</dbReference>
<keyword evidence="13" id="KW-0067">ATP-binding</keyword>
<evidence type="ECO:0000256" key="6">
    <source>
        <dbReference type="ARBA" id="ARBA00011881"/>
    </source>
</evidence>
<evidence type="ECO:0000256" key="16">
    <source>
        <dbReference type="ARBA" id="ARBA00023152"/>
    </source>
</evidence>
<dbReference type="GO" id="GO:0005524">
    <property type="term" value="F:ATP binding"/>
    <property type="evidence" value="ECO:0007669"/>
    <property type="project" value="UniProtKB-KW"/>
</dbReference>
<dbReference type="SUPFAM" id="SSF52009">
    <property type="entry name" value="Phosphohistidine domain"/>
    <property type="match status" value="1"/>
</dbReference>
<dbReference type="GO" id="GO:0004743">
    <property type="term" value="F:pyruvate kinase activity"/>
    <property type="evidence" value="ECO:0007669"/>
    <property type="project" value="UniProtKB-UniRule"/>
</dbReference>
<dbReference type="InterPro" id="IPR001697">
    <property type="entry name" value="Pyr_Knase"/>
</dbReference>
<dbReference type="Pfam" id="PF00391">
    <property type="entry name" value="PEP-utilizers"/>
    <property type="match status" value="1"/>
</dbReference>
<dbReference type="UniPathway" id="UPA00109">
    <property type="reaction ID" value="UER00188"/>
</dbReference>
<evidence type="ECO:0000256" key="1">
    <source>
        <dbReference type="ARBA" id="ARBA00001946"/>
    </source>
</evidence>
<evidence type="ECO:0000259" key="22">
    <source>
        <dbReference type="Pfam" id="PF02887"/>
    </source>
</evidence>
<evidence type="ECO:0000256" key="14">
    <source>
        <dbReference type="ARBA" id="ARBA00022842"/>
    </source>
</evidence>
<keyword evidence="9 19" id="KW-0808">Transferase</keyword>
<dbReference type="InterPro" id="IPR015806">
    <property type="entry name" value="Pyrv_Knase_insert_dom_sf"/>
</dbReference>
<evidence type="ECO:0000256" key="8">
    <source>
        <dbReference type="ARBA" id="ARBA00018587"/>
    </source>
</evidence>